<dbReference type="AlphaFoldDB" id="A0A427Y9L1"/>
<name>A0A427Y9L1_9TREE</name>
<keyword evidence="3" id="KW-1185">Reference proteome</keyword>
<dbReference type="RefSeq" id="XP_028479986.1">
    <property type="nucleotide sequence ID" value="XM_028616129.1"/>
</dbReference>
<comment type="caution">
    <text evidence="2">The sequence shown here is derived from an EMBL/GenBank/DDBJ whole genome shotgun (WGS) entry which is preliminary data.</text>
</comment>
<dbReference type="Pfam" id="PF05347">
    <property type="entry name" value="Complex1_LYR"/>
    <property type="match status" value="1"/>
</dbReference>
<dbReference type="STRING" id="105984.A0A427Y9L1"/>
<evidence type="ECO:0000259" key="1">
    <source>
        <dbReference type="Pfam" id="PF05347"/>
    </source>
</evidence>
<accession>A0A427Y9L1</accession>
<organism evidence="2 3">
    <name type="scientific">Apiotrichum porosum</name>
    <dbReference type="NCBI Taxonomy" id="105984"/>
    <lineage>
        <taxon>Eukaryota</taxon>
        <taxon>Fungi</taxon>
        <taxon>Dikarya</taxon>
        <taxon>Basidiomycota</taxon>
        <taxon>Agaricomycotina</taxon>
        <taxon>Tremellomycetes</taxon>
        <taxon>Trichosporonales</taxon>
        <taxon>Trichosporonaceae</taxon>
        <taxon>Apiotrichum</taxon>
    </lineage>
</organism>
<dbReference type="InterPro" id="IPR008011">
    <property type="entry name" value="Complex1_LYR_dom"/>
</dbReference>
<reference evidence="2 3" key="1">
    <citation type="submission" date="2018-11" db="EMBL/GenBank/DDBJ databases">
        <title>Genome sequence of Apiotrichum porosum DSM 27194.</title>
        <authorList>
            <person name="Aliyu H."/>
            <person name="Gorte O."/>
            <person name="Ochsenreither K."/>
        </authorList>
    </citation>
    <scope>NUCLEOTIDE SEQUENCE [LARGE SCALE GENOMIC DNA]</scope>
    <source>
        <strain evidence="2 3">DSM 27194</strain>
    </source>
</reference>
<evidence type="ECO:0000313" key="3">
    <source>
        <dbReference type="Proteomes" id="UP000279236"/>
    </source>
</evidence>
<dbReference type="CDD" id="cd20262">
    <property type="entry name" value="Complex1_LYR_LYRM2"/>
    <property type="match status" value="1"/>
</dbReference>
<protein>
    <recommendedName>
        <fullName evidence="1">Complex 1 LYR protein domain-containing protein</fullName>
    </recommendedName>
</protein>
<dbReference type="InterPro" id="IPR045293">
    <property type="entry name" value="Complex1_LYR_LYRM2"/>
</dbReference>
<sequence length="104" mass="11788">MSALRNGPRLSLQHFILQAEIIKAYRAAVRATRPLPDSATRRETLDWLRGDIERLRYETDLERLRTNISSFNRNLKILIPGLGLTGLTPEHGAKLIGRGGRRTV</sequence>
<evidence type="ECO:0000313" key="2">
    <source>
        <dbReference type="EMBL" id="RSH87778.1"/>
    </source>
</evidence>
<dbReference type="EMBL" id="RSCE01000001">
    <property type="protein sequence ID" value="RSH87778.1"/>
    <property type="molecule type" value="Genomic_DNA"/>
</dbReference>
<feature type="domain" description="Complex 1 LYR protein" evidence="1">
    <location>
        <begin position="20"/>
        <end position="76"/>
    </location>
</feature>
<proteinExistence type="predicted"/>
<dbReference type="GeneID" id="39584837"/>
<gene>
    <name evidence="2" type="ORF">EHS24_000294</name>
</gene>
<dbReference type="Proteomes" id="UP000279236">
    <property type="component" value="Unassembled WGS sequence"/>
</dbReference>
<dbReference type="OrthoDB" id="74240at2759"/>